<evidence type="ECO:0000256" key="6">
    <source>
        <dbReference type="ARBA" id="ARBA00022833"/>
    </source>
</evidence>
<comment type="similarity">
    <text evidence="2 10">Belongs to the glycosyl hydrolase 38 family.</text>
</comment>
<dbReference type="STRING" id="299467.A0A443SF40"/>
<accession>A0A443SF40</accession>
<dbReference type="SUPFAM" id="SSF88688">
    <property type="entry name" value="Families 57/38 glycoside transferase middle domain"/>
    <property type="match status" value="1"/>
</dbReference>
<dbReference type="SMART" id="SM00872">
    <property type="entry name" value="Alpha-mann_mid"/>
    <property type="match status" value="1"/>
</dbReference>
<dbReference type="SUPFAM" id="SSF88713">
    <property type="entry name" value="Glycoside hydrolase/deacetylase"/>
    <property type="match status" value="1"/>
</dbReference>
<dbReference type="Gene3D" id="3.20.110.10">
    <property type="entry name" value="Glycoside hydrolase 38, N terminal domain"/>
    <property type="match status" value="1"/>
</dbReference>
<protein>
    <recommendedName>
        <fullName evidence="3 10">Alpha-mannosidase</fullName>
        <ecNumber evidence="10">3.2.1.-</ecNumber>
    </recommendedName>
</protein>
<comment type="cofactor">
    <cofactor evidence="10">
        <name>Zn(2+)</name>
        <dbReference type="ChEBI" id="CHEBI:29105"/>
    </cofactor>
    <text evidence="10">Binds 1 zinc ion per subunit.</text>
</comment>
<evidence type="ECO:0000256" key="10">
    <source>
        <dbReference type="RuleBase" id="RU361199"/>
    </source>
</evidence>
<feature type="domain" description="Glycoside hydrolase family 38 central" evidence="11">
    <location>
        <begin position="283"/>
        <end position="358"/>
    </location>
</feature>
<dbReference type="InterPro" id="IPR011682">
    <property type="entry name" value="Glyco_hydro_38_C"/>
</dbReference>
<dbReference type="InterPro" id="IPR011013">
    <property type="entry name" value="Gal_mutarotase_sf_dom"/>
</dbReference>
<dbReference type="EMBL" id="NCKV01003030">
    <property type="protein sequence ID" value="RWS26131.1"/>
    <property type="molecule type" value="Genomic_DNA"/>
</dbReference>
<dbReference type="Gene3D" id="2.60.40.1180">
    <property type="entry name" value="Golgi alpha-mannosidase II"/>
    <property type="match status" value="1"/>
</dbReference>
<dbReference type="Pfam" id="PF07748">
    <property type="entry name" value="Glyco_hydro_38C"/>
    <property type="match status" value="1"/>
</dbReference>
<dbReference type="FunFam" id="1.20.1270.50:FF:000002">
    <property type="entry name" value="Alpha-mannosidase"/>
    <property type="match status" value="1"/>
</dbReference>
<proteinExistence type="inferred from homology"/>
<evidence type="ECO:0000256" key="5">
    <source>
        <dbReference type="ARBA" id="ARBA00022801"/>
    </source>
</evidence>
<feature type="non-terminal residue" evidence="12">
    <location>
        <position position="930"/>
    </location>
</feature>
<dbReference type="Gene3D" id="1.20.1270.50">
    <property type="entry name" value="Glycoside hydrolase family 38, central domain"/>
    <property type="match status" value="2"/>
</dbReference>
<dbReference type="PANTHER" id="PTHR11607">
    <property type="entry name" value="ALPHA-MANNOSIDASE"/>
    <property type="match status" value="1"/>
</dbReference>
<dbReference type="EC" id="3.2.1.-" evidence="10"/>
<sequence length="930" mass="106580">VRQIISSVVEHLNESSPRRFIFVETCFFARWWKQQNNETKQKVHRLVEKGIFEWISGGWVMNDEAVPSYQHLVDQMTLGHRWLNRTFKECGQTKIGWQIDPFGHSKEYATILAEMGFDALFLGRIDYQDKLQREQTKTLEFMWDTSESQGADANLFTVILPNVYWPPNGFCWDVGCGDEEMSDANAVNKAKFIISLAKDQWKKYKSNNTLITMGNDFTHRDANKWFRNLDKLIEAINKLEKEEGVFAFHSTTGCYLKTLHNLSEEWPLMVGDDFFPYADKFNAYWSGYFTSRPAIKYLVFYVNTYLQAAKQLSVFTNMNQTLVDKLTPLQESMGILMHHDAIAGTEKQYVTEDYIRMLCRDFRNAEIVIEEALNRLTLNNNESSAVFFCHSLNTSECIATENISKNSQIIVSAYNSLAHDVNTYIKLPVKNHSFEVTTSNGSKIVSEVFPNHDFVNSLPGRNSSSNSTLVFPVTIGAFGIESFIITRIKKQEQNTTVSVSNATSITNGNITLSINNNTGLLSEISLNDNRKMNLSQSLFVYEAEGILSKDKPSGAYAFNPMTEKPYKISKNVEVKIIKGSLVEEIHQTFSSWASQVIRLYKNQHYVEFDWTVGPLPTDGMTDEGGLEIVTKFCTALQTNATFFTDSNGKESIKRIRHERRTWNMTNSEKVGSNYYPITNTISIIDEKQNLQLSVIPDRPQGGSSMKDGCLELMVHRRLLHDDGYGVVEPLNEKGIDKKGLVIRGRHWLLFDSINQTVKKLKETRKVVQNEPILVFRKSNKTDTTKNETNGYKSFSGLKAKLPRNINILSLEHWDDGRILLRLEHLFEQNEHSKCSKPKKVSLRQLFEPFTIEEVVETSLNGVQEKRKSQESRLKWKFAKSEPNFYRYQKSTSNDTSQASFSSELDPSSLNVTISAMQIRTFLMRVKFGKN</sequence>
<dbReference type="AlphaFoldDB" id="A0A443SF40"/>
<dbReference type="SUPFAM" id="SSF74650">
    <property type="entry name" value="Galactose mutarotase-like"/>
    <property type="match status" value="1"/>
</dbReference>
<dbReference type="Pfam" id="PF17677">
    <property type="entry name" value="Glyco_hydro38C2"/>
    <property type="match status" value="1"/>
</dbReference>
<dbReference type="GO" id="GO:0046872">
    <property type="term" value="F:metal ion binding"/>
    <property type="evidence" value="ECO:0007669"/>
    <property type="project" value="UniProtKB-KW"/>
</dbReference>
<feature type="non-terminal residue" evidence="12">
    <location>
        <position position="1"/>
    </location>
</feature>
<dbReference type="InterPro" id="IPR013780">
    <property type="entry name" value="Glyco_hydro_b"/>
</dbReference>
<comment type="caution">
    <text evidence="12">The sequence shown here is derived from an EMBL/GenBank/DDBJ whole genome shotgun (WGS) entry which is preliminary data.</text>
</comment>
<comment type="catalytic activity">
    <reaction evidence="1">
        <text>Hydrolysis of terminal, non-reducing alpha-D-mannose residues in alpha-D-mannosides.</text>
        <dbReference type="EC" id="3.2.1.24"/>
    </reaction>
</comment>
<evidence type="ECO:0000259" key="11">
    <source>
        <dbReference type="SMART" id="SM00872"/>
    </source>
</evidence>
<organism evidence="12 13">
    <name type="scientific">Leptotrombidium deliense</name>
    <dbReference type="NCBI Taxonomy" id="299467"/>
    <lineage>
        <taxon>Eukaryota</taxon>
        <taxon>Metazoa</taxon>
        <taxon>Ecdysozoa</taxon>
        <taxon>Arthropoda</taxon>
        <taxon>Chelicerata</taxon>
        <taxon>Arachnida</taxon>
        <taxon>Acari</taxon>
        <taxon>Acariformes</taxon>
        <taxon>Trombidiformes</taxon>
        <taxon>Prostigmata</taxon>
        <taxon>Anystina</taxon>
        <taxon>Parasitengona</taxon>
        <taxon>Trombiculoidea</taxon>
        <taxon>Trombiculidae</taxon>
        <taxon>Leptotrombidium</taxon>
    </lineage>
</organism>
<keyword evidence="5 10" id="KW-0378">Hydrolase</keyword>
<dbReference type="PANTHER" id="PTHR11607:SF3">
    <property type="entry name" value="LYSOSOMAL ALPHA-MANNOSIDASE"/>
    <property type="match status" value="1"/>
</dbReference>
<evidence type="ECO:0000313" key="12">
    <source>
        <dbReference type="EMBL" id="RWS26131.1"/>
    </source>
</evidence>
<dbReference type="GO" id="GO:0004559">
    <property type="term" value="F:alpha-mannosidase activity"/>
    <property type="evidence" value="ECO:0007669"/>
    <property type="project" value="UniProtKB-EC"/>
</dbReference>
<dbReference type="Proteomes" id="UP000288716">
    <property type="component" value="Unassembled WGS sequence"/>
</dbReference>
<dbReference type="GO" id="GO:0005764">
    <property type="term" value="C:lysosome"/>
    <property type="evidence" value="ECO:0007669"/>
    <property type="project" value="TreeGrafter"/>
</dbReference>
<dbReference type="GO" id="GO:0006013">
    <property type="term" value="P:mannose metabolic process"/>
    <property type="evidence" value="ECO:0007669"/>
    <property type="project" value="InterPro"/>
</dbReference>
<evidence type="ECO:0000256" key="9">
    <source>
        <dbReference type="ARBA" id="ARBA00023295"/>
    </source>
</evidence>
<evidence type="ECO:0000256" key="8">
    <source>
        <dbReference type="ARBA" id="ARBA00023180"/>
    </source>
</evidence>
<dbReference type="InterPro" id="IPR028995">
    <property type="entry name" value="Glyco_hydro_57/38_cen_sf"/>
</dbReference>
<dbReference type="InterPro" id="IPR037094">
    <property type="entry name" value="Glyco_hydro_38_cen_sf"/>
</dbReference>
<evidence type="ECO:0000256" key="2">
    <source>
        <dbReference type="ARBA" id="ARBA00009792"/>
    </source>
</evidence>
<dbReference type="InterPro" id="IPR000602">
    <property type="entry name" value="Glyco_hydro_38_N"/>
</dbReference>
<dbReference type="InterPro" id="IPR015341">
    <property type="entry name" value="Glyco_hydro_38_cen"/>
</dbReference>
<keyword evidence="9 10" id="KW-0326">Glycosidase</keyword>
<dbReference type="InterPro" id="IPR027291">
    <property type="entry name" value="Glyco_hydro_38_N_sf"/>
</dbReference>
<dbReference type="Pfam" id="PF09261">
    <property type="entry name" value="Alpha-mann_mid"/>
    <property type="match status" value="1"/>
</dbReference>
<evidence type="ECO:0000256" key="1">
    <source>
        <dbReference type="ARBA" id="ARBA00000365"/>
    </source>
</evidence>
<reference evidence="12 13" key="1">
    <citation type="journal article" date="2018" name="Gigascience">
        <title>Genomes of trombidid mites reveal novel predicted allergens and laterally-transferred genes associated with secondary metabolism.</title>
        <authorList>
            <person name="Dong X."/>
            <person name="Chaisiri K."/>
            <person name="Xia D."/>
            <person name="Armstrong S.D."/>
            <person name="Fang Y."/>
            <person name="Donnelly M.J."/>
            <person name="Kadowaki T."/>
            <person name="McGarry J.W."/>
            <person name="Darby A.C."/>
            <person name="Makepeace B.L."/>
        </authorList>
    </citation>
    <scope>NUCLEOTIDE SEQUENCE [LARGE SCALE GENOMIC DNA]</scope>
    <source>
        <strain evidence="12">UoL-UT</strain>
    </source>
</reference>
<dbReference type="VEuPathDB" id="VectorBase:LDEU005909"/>
<dbReference type="FunFam" id="2.70.98.30:FF:000003">
    <property type="entry name" value="Alpha-mannosidase"/>
    <property type="match status" value="1"/>
</dbReference>
<dbReference type="OrthoDB" id="2016903at2759"/>
<keyword evidence="7" id="KW-1015">Disulfide bond</keyword>
<keyword evidence="8" id="KW-0325">Glycoprotein</keyword>
<keyword evidence="6 10" id="KW-0862">Zinc</keyword>
<dbReference type="InterPro" id="IPR011330">
    <property type="entry name" value="Glyco_hydro/deAcase_b/a-brl"/>
</dbReference>
<gene>
    <name evidence="12" type="ORF">B4U80_07335</name>
</gene>
<dbReference type="GO" id="GO:0030246">
    <property type="term" value="F:carbohydrate binding"/>
    <property type="evidence" value="ECO:0007669"/>
    <property type="project" value="InterPro"/>
</dbReference>
<keyword evidence="4 10" id="KW-0479">Metal-binding</keyword>
<dbReference type="InterPro" id="IPR041147">
    <property type="entry name" value="GH38_C"/>
</dbReference>
<evidence type="ECO:0000313" key="13">
    <source>
        <dbReference type="Proteomes" id="UP000288716"/>
    </source>
</evidence>
<dbReference type="Gene3D" id="2.70.98.30">
    <property type="entry name" value="Golgi alpha-mannosidase II, domain 4"/>
    <property type="match status" value="1"/>
</dbReference>
<name>A0A443SF40_9ACAR</name>
<dbReference type="Pfam" id="PF01074">
    <property type="entry name" value="Glyco_hydro_38N"/>
    <property type="match status" value="1"/>
</dbReference>
<dbReference type="Gene3D" id="2.60.40.1360">
    <property type="match status" value="1"/>
</dbReference>
<evidence type="ECO:0000256" key="3">
    <source>
        <dbReference type="ARBA" id="ARBA00012752"/>
    </source>
</evidence>
<evidence type="ECO:0000256" key="7">
    <source>
        <dbReference type="ARBA" id="ARBA00023157"/>
    </source>
</evidence>
<dbReference type="FunFam" id="1.20.1270.50:FF:000003">
    <property type="entry name" value="Alpha-mannosidase"/>
    <property type="match status" value="1"/>
</dbReference>
<keyword evidence="13" id="KW-1185">Reference proteome</keyword>
<dbReference type="InterPro" id="IPR050843">
    <property type="entry name" value="Glycosyl_Hydrlase_38"/>
</dbReference>
<evidence type="ECO:0000256" key="4">
    <source>
        <dbReference type="ARBA" id="ARBA00022723"/>
    </source>
</evidence>